<name>A0A026VUT6_OOCBI</name>
<keyword evidence="2" id="KW-1185">Reference proteome</keyword>
<gene>
    <name evidence="1" type="ORF">X777_15505</name>
</gene>
<protein>
    <submittedName>
        <fullName evidence="1">Uncharacterized protein</fullName>
    </submittedName>
</protein>
<reference evidence="1 2" key="1">
    <citation type="journal article" date="2014" name="Curr. Biol.">
        <title>The genome of the clonal raider ant Cerapachys biroi.</title>
        <authorList>
            <person name="Oxley P.R."/>
            <person name="Ji L."/>
            <person name="Fetter-Pruneda I."/>
            <person name="McKenzie S.K."/>
            <person name="Li C."/>
            <person name="Hu H."/>
            <person name="Zhang G."/>
            <person name="Kronauer D.J."/>
        </authorList>
    </citation>
    <scope>NUCLEOTIDE SEQUENCE [LARGE SCALE GENOMIC DNA]</scope>
</reference>
<evidence type="ECO:0000313" key="1">
    <source>
        <dbReference type="EMBL" id="EZA47512.1"/>
    </source>
</evidence>
<proteinExistence type="predicted"/>
<dbReference type="EMBL" id="KK107842">
    <property type="protein sequence ID" value="EZA47512.1"/>
    <property type="molecule type" value="Genomic_DNA"/>
</dbReference>
<dbReference type="AlphaFoldDB" id="A0A026VUT6"/>
<organism evidence="1 2">
    <name type="scientific">Ooceraea biroi</name>
    <name type="common">Clonal raider ant</name>
    <name type="synonym">Cerapachys biroi</name>
    <dbReference type="NCBI Taxonomy" id="2015173"/>
    <lineage>
        <taxon>Eukaryota</taxon>
        <taxon>Metazoa</taxon>
        <taxon>Ecdysozoa</taxon>
        <taxon>Arthropoda</taxon>
        <taxon>Hexapoda</taxon>
        <taxon>Insecta</taxon>
        <taxon>Pterygota</taxon>
        <taxon>Neoptera</taxon>
        <taxon>Endopterygota</taxon>
        <taxon>Hymenoptera</taxon>
        <taxon>Apocrita</taxon>
        <taxon>Aculeata</taxon>
        <taxon>Formicoidea</taxon>
        <taxon>Formicidae</taxon>
        <taxon>Dorylinae</taxon>
        <taxon>Ooceraea</taxon>
    </lineage>
</organism>
<accession>A0A026VUT6</accession>
<evidence type="ECO:0000313" key="2">
    <source>
        <dbReference type="Proteomes" id="UP000053097"/>
    </source>
</evidence>
<dbReference type="Proteomes" id="UP000053097">
    <property type="component" value="Unassembled WGS sequence"/>
</dbReference>
<sequence>MIYPSREAQQRMNAILAAVPATNSSSTDRCGMTNLKGVTQLCRLCVTLQEMQPAMDERAGLTRGAVQSFSLSLSRWGLARPRTRMTVTVSLSEAPDVAMLATPMAAGKYTRGPEPTDRKAPAAKIVRHSKRFSDLGRVGRE</sequence>